<evidence type="ECO:0000313" key="3">
    <source>
        <dbReference type="EMBL" id="GGE15361.1"/>
    </source>
</evidence>
<dbReference type="PANTHER" id="PTHR30461:SF26">
    <property type="entry name" value="RESOLVASE HOMOLOG YNEB"/>
    <property type="match status" value="1"/>
</dbReference>
<comment type="similarity">
    <text evidence="1">Belongs to the site-specific recombinase resolvase family.</text>
</comment>
<dbReference type="Gene3D" id="3.40.50.1390">
    <property type="entry name" value="Resolvase, N-terminal catalytic domain"/>
    <property type="match status" value="1"/>
</dbReference>
<feature type="domain" description="Resolvase/invertase-type recombinase catalytic" evidence="2">
    <location>
        <begin position="1"/>
        <end position="142"/>
    </location>
</feature>
<dbReference type="EMBL" id="BMGL01000008">
    <property type="protein sequence ID" value="GGE15361.1"/>
    <property type="molecule type" value="Genomic_DNA"/>
</dbReference>
<comment type="caution">
    <text evidence="3">The sequence shown here is derived from an EMBL/GenBank/DDBJ whole genome shotgun (WGS) entry which is preliminary data.</text>
</comment>
<dbReference type="InterPro" id="IPR050639">
    <property type="entry name" value="SSR_resolvase"/>
</dbReference>
<dbReference type="InterPro" id="IPR006119">
    <property type="entry name" value="Resolv_N"/>
</dbReference>
<protein>
    <submittedName>
        <fullName evidence="3">Resolvase</fullName>
    </submittedName>
</protein>
<dbReference type="InterPro" id="IPR036162">
    <property type="entry name" value="Resolvase-like_N_sf"/>
</dbReference>
<dbReference type="AlphaFoldDB" id="A0A916ZV54"/>
<name>A0A916ZV54_9FLAO</name>
<dbReference type="Pfam" id="PF00239">
    <property type="entry name" value="Resolvase"/>
    <property type="match status" value="1"/>
</dbReference>
<evidence type="ECO:0000256" key="1">
    <source>
        <dbReference type="ARBA" id="ARBA00009913"/>
    </source>
</evidence>
<evidence type="ECO:0000259" key="2">
    <source>
        <dbReference type="PROSITE" id="PS51736"/>
    </source>
</evidence>
<sequence length="203" mass="23020">MKILYVRISTVEQNSERQSVDSENYDLLIEDKCSGAIPFFERVGGKRIKDLVEKNNSLSLTVHQIDRLGRNLIDILNTIAYFNDKKVNINFIKQGLQTLNEDGSINDISKMVISILGVVAEMERKLIRERQLEGIAIAKAKGVYKGRLKGSKENLLQFLNKPKNKKALDLIKKGYKNVEVAKIVGIHPNTVTKIKKLTRDLEV</sequence>
<dbReference type="PANTHER" id="PTHR30461">
    <property type="entry name" value="DNA-INVERTASE FROM LAMBDOID PROPHAGE"/>
    <property type="match status" value="1"/>
</dbReference>
<dbReference type="PROSITE" id="PS51736">
    <property type="entry name" value="RECOMBINASES_3"/>
    <property type="match status" value="1"/>
</dbReference>
<dbReference type="SUPFAM" id="SSF53041">
    <property type="entry name" value="Resolvase-like"/>
    <property type="match status" value="1"/>
</dbReference>
<dbReference type="Proteomes" id="UP000599688">
    <property type="component" value="Unassembled WGS sequence"/>
</dbReference>
<evidence type="ECO:0000313" key="4">
    <source>
        <dbReference type="Proteomes" id="UP000599688"/>
    </source>
</evidence>
<dbReference type="RefSeq" id="WP_188406291.1">
    <property type="nucleotide sequence ID" value="NZ_BMGL01000008.1"/>
</dbReference>
<dbReference type="GO" id="GO:0003677">
    <property type="term" value="F:DNA binding"/>
    <property type="evidence" value="ECO:0007669"/>
    <property type="project" value="InterPro"/>
</dbReference>
<organism evidence="3 4">
    <name type="scientific">Psychroflexus salis</name>
    <dbReference type="NCBI Taxonomy" id="1526574"/>
    <lineage>
        <taxon>Bacteria</taxon>
        <taxon>Pseudomonadati</taxon>
        <taxon>Bacteroidota</taxon>
        <taxon>Flavobacteriia</taxon>
        <taxon>Flavobacteriales</taxon>
        <taxon>Flavobacteriaceae</taxon>
        <taxon>Psychroflexus</taxon>
    </lineage>
</organism>
<dbReference type="CDD" id="cd03768">
    <property type="entry name" value="SR_ResInv"/>
    <property type="match status" value="1"/>
</dbReference>
<dbReference type="SMART" id="SM00857">
    <property type="entry name" value="Resolvase"/>
    <property type="match status" value="1"/>
</dbReference>
<keyword evidence="4" id="KW-1185">Reference proteome</keyword>
<dbReference type="GO" id="GO:0000150">
    <property type="term" value="F:DNA strand exchange activity"/>
    <property type="evidence" value="ECO:0007669"/>
    <property type="project" value="InterPro"/>
</dbReference>
<gene>
    <name evidence="3" type="ORF">GCM10010831_15880</name>
</gene>
<proteinExistence type="inferred from homology"/>
<accession>A0A916ZV54</accession>
<reference evidence="3 4" key="1">
    <citation type="journal article" date="2014" name="Int. J. Syst. Evol. Microbiol.">
        <title>Complete genome sequence of Corynebacterium casei LMG S-19264T (=DSM 44701T), isolated from a smear-ripened cheese.</title>
        <authorList>
            <consortium name="US DOE Joint Genome Institute (JGI-PGF)"/>
            <person name="Walter F."/>
            <person name="Albersmeier A."/>
            <person name="Kalinowski J."/>
            <person name="Ruckert C."/>
        </authorList>
    </citation>
    <scope>NUCLEOTIDE SEQUENCE [LARGE SCALE GENOMIC DNA]</scope>
    <source>
        <strain evidence="3 4">CGMCC 1.12925</strain>
    </source>
</reference>